<proteinExistence type="predicted"/>
<keyword evidence="3" id="KW-1185">Reference proteome</keyword>
<protein>
    <submittedName>
        <fullName evidence="2">Uncharacterized protein</fullName>
    </submittedName>
</protein>
<dbReference type="AlphaFoldDB" id="A0A919GRS9"/>
<sequence length="55" mass="5997">MSAFRRGRGDWHDTGLGFGEWFRGALAGALATDWLPEWEPGPHPVERAGDAGMIS</sequence>
<dbReference type="RefSeq" id="WP_157853346.1">
    <property type="nucleotide sequence ID" value="NZ_BNEE01000002.1"/>
</dbReference>
<evidence type="ECO:0000313" key="3">
    <source>
        <dbReference type="Proteomes" id="UP000600026"/>
    </source>
</evidence>
<accession>A0A919GRS9</accession>
<feature type="region of interest" description="Disordered" evidence="1">
    <location>
        <begin position="36"/>
        <end position="55"/>
    </location>
</feature>
<dbReference type="OrthoDB" id="5572373at2"/>
<dbReference type="EMBL" id="BNEE01000002">
    <property type="protein sequence ID" value="GHI82741.1"/>
    <property type="molecule type" value="Genomic_DNA"/>
</dbReference>
<evidence type="ECO:0000256" key="1">
    <source>
        <dbReference type="SAM" id="MobiDB-lite"/>
    </source>
</evidence>
<name>A0A919GRS9_9ACTN</name>
<organism evidence="2 3">
    <name type="scientific">Streptomyces xanthophaeus</name>
    <dbReference type="NCBI Taxonomy" id="67385"/>
    <lineage>
        <taxon>Bacteria</taxon>
        <taxon>Bacillati</taxon>
        <taxon>Actinomycetota</taxon>
        <taxon>Actinomycetes</taxon>
        <taxon>Kitasatosporales</taxon>
        <taxon>Streptomycetaceae</taxon>
        <taxon>Streptomyces</taxon>
    </lineage>
</organism>
<evidence type="ECO:0000313" key="2">
    <source>
        <dbReference type="EMBL" id="GHI82741.1"/>
    </source>
</evidence>
<reference evidence="2" key="1">
    <citation type="submission" date="2020-09" db="EMBL/GenBank/DDBJ databases">
        <title>Whole genome shotgun sequence of Streptomyces xanthophaeus NBRC 12829.</title>
        <authorList>
            <person name="Komaki H."/>
            <person name="Tamura T."/>
        </authorList>
    </citation>
    <scope>NUCLEOTIDE SEQUENCE</scope>
    <source>
        <strain evidence="2">NBRC 12829</strain>
    </source>
</reference>
<comment type="caution">
    <text evidence="2">The sequence shown here is derived from an EMBL/GenBank/DDBJ whole genome shotgun (WGS) entry which is preliminary data.</text>
</comment>
<dbReference type="Proteomes" id="UP000600026">
    <property type="component" value="Unassembled WGS sequence"/>
</dbReference>
<gene>
    <name evidence="2" type="ORF">Sxan_01050</name>
</gene>